<dbReference type="EMBL" id="CAJVRL010000051">
    <property type="protein sequence ID" value="CAG8953536.1"/>
    <property type="molecule type" value="Genomic_DNA"/>
</dbReference>
<evidence type="ECO:0000313" key="4">
    <source>
        <dbReference type="Proteomes" id="UP000696280"/>
    </source>
</evidence>
<evidence type="ECO:0000313" key="3">
    <source>
        <dbReference type="EMBL" id="CAG8953536.1"/>
    </source>
</evidence>
<proteinExistence type="predicted"/>
<gene>
    <name evidence="3" type="ORF">HYFRA_00009993</name>
</gene>
<feature type="transmembrane region" description="Helical" evidence="2">
    <location>
        <begin position="228"/>
        <end position="252"/>
    </location>
</feature>
<dbReference type="OrthoDB" id="10010954at2759"/>
<feature type="transmembrane region" description="Helical" evidence="2">
    <location>
        <begin position="187"/>
        <end position="207"/>
    </location>
</feature>
<feature type="transmembrane region" description="Helical" evidence="2">
    <location>
        <begin position="44"/>
        <end position="63"/>
    </location>
</feature>
<keyword evidence="2" id="KW-1133">Transmembrane helix</keyword>
<keyword evidence="2" id="KW-0812">Transmembrane</keyword>
<feature type="transmembrane region" description="Helical" evidence="2">
    <location>
        <begin position="264"/>
        <end position="285"/>
    </location>
</feature>
<keyword evidence="2" id="KW-0472">Membrane</keyword>
<dbReference type="AlphaFoldDB" id="A0A9N9KUW3"/>
<dbReference type="Proteomes" id="UP000696280">
    <property type="component" value="Unassembled WGS sequence"/>
</dbReference>
<name>A0A9N9KUW3_9HELO</name>
<feature type="transmembrane region" description="Helical" evidence="2">
    <location>
        <begin position="164"/>
        <end position="181"/>
    </location>
</feature>
<feature type="compositionally biased region" description="Basic and acidic residues" evidence="1">
    <location>
        <begin position="303"/>
        <end position="316"/>
    </location>
</feature>
<feature type="compositionally biased region" description="Polar residues" evidence="1">
    <location>
        <begin position="331"/>
        <end position="341"/>
    </location>
</feature>
<feature type="transmembrane region" description="Helical" evidence="2">
    <location>
        <begin position="95"/>
        <end position="114"/>
    </location>
</feature>
<keyword evidence="4" id="KW-1185">Reference proteome</keyword>
<evidence type="ECO:0000256" key="2">
    <source>
        <dbReference type="SAM" id="Phobius"/>
    </source>
</evidence>
<sequence length="341" mass="38444">MDSILLVRDLLNATEGANGEPVHHKLGPHITHVPTESISRAAPYSALILCIMFVVIFAVRHWLLEAFLLEKYYGTIYTSMDETNRRGFLNHHIAVATRLLIFITAAYPFIDVAFVSASLHSPYAGSKHITMGDVLLVISLGLIAMYVFELFYRTKISPISAGHHIGVIMIGSFAIAISMDLEHQPDATIEFVLCLVWGAFDIISEFLPHCAIILYRVYPTRHNFLRKVFYIGMVSTFASTVLETILTMYLFGSLWDRWSIGFKVATPMLHVLFASCQLWGTWIFYKMMKKQERLMNEQSGKPGDIERALMREKSGETHSISKKSADVVTREISSNSQSPSS</sequence>
<organism evidence="3 4">
    <name type="scientific">Hymenoscyphus fraxineus</name>
    <dbReference type="NCBI Taxonomy" id="746836"/>
    <lineage>
        <taxon>Eukaryota</taxon>
        <taxon>Fungi</taxon>
        <taxon>Dikarya</taxon>
        <taxon>Ascomycota</taxon>
        <taxon>Pezizomycotina</taxon>
        <taxon>Leotiomycetes</taxon>
        <taxon>Helotiales</taxon>
        <taxon>Helotiaceae</taxon>
        <taxon>Hymenoscyphus</taxon>
    </lineage>
</organism>
<feature type="transmembrane region" description="Helical" evidence="2">
    <location>
        <begin position="134"/>
        <end position="152"/>
    </location>
</feature>
<evidence type="ECO:0000256" key="1">
    <source>
        <dbReference type="SAM" id="MobiDB-lite"/>
    </source>
</evidence>
<reference evidence="3" key="1">
    <citation type="submission" date="2021-07" db="EMBL/GenBank/DDBJ databases">
        <authorList>
            <person name="Durling M."/>
        </authorList>
    </citation>
    <scope>NUCLEOTIDE SEQUENCE</scope>
</reference>
<protein>
    <submittedName>
        <fullName evidence="3">Uncharacterized protein</fullName>
    </submittedName>
</protein>
<comment type="caution">
    <text evidence="3">The sequence shown here is derived from an EMBL/GenBank/DDBJ whole genome shotgun (WGS) entry which is preliminary data.</text>
</comment>
<feature type="region of interest" description="Disordered" evidence="1">
    <location>
        <begin position="296"/>
        <end position="341"/>
    </location>
</feature>
<accession>A0A9N9KUW3</accession>